<keyword evidence="4 10" id="KW-0067">ATP-binding</keyword>
<keyword evidence="5 7" id="KW-1133">Transmembrane helix</keyword>
<evidence type="ECO:0000256" key="1">
    <source>
        <dbReference type="ARBA" id="ARBA00004651"/>
    </source>
</evidence>
<evidence type="ECO:0000259" key="9">
    <source>
        <dbReference type="PROSITE" id="PS50929"/>
    </source>
</evidence>
<name>A0ABW4Q348_9MICC</name>
<evidence type="ECO:0000313" key="11">
    <source>
        <dbReference type="Proteomes" id="UP001597307"/>
    </source>
</evidence>
<reference evidence="11" key="1">
    <citation type="journal article" date="2019" name="Int. J. Syst. Evol. Microbiol.">
        <title>The Global Catalogue of Microorganisms (GCM) 10K type strain sequencing project: providing services to taxonomists for standard genome sequencing and annotation.</title>
        <authorList>
            <consortium name="The Broad Institute Genomics Platform"/>
            <consortium name="The Broad Institute Genome Sequencing Center for Infectious Disease"/>
            <person name="Wu L."/>
            <person name="Ma J."/>
        </authorList>
    </citation>
    <scope>NUCLEOTIDE SEQUENCE [LARGE SCALE GENOMIC DNA]</scope>
    <source>
        <strain evidence="11">JCM 11496</strain>
    </source>
</reference>
<keyword evidence="6 7" id="KW-0472">Membrane</keyword>
<evidence type="ECO:0000256" key="4">
    <source>
        <dbReference type="ARBA" id="ARBA00022840"/>
    </source>
</evidence>
<feature type="transmembrane region" description="Helical" evidence="7">
    <location>
        <begin position="98"/>
        <end position="128"/>
    </location>
</feature>
<dbReference type="InterPro" id="IPR036640">
    <property type="entry name" value="ABC1_TM_sf"/>
</dbReference>
<keyword evidence="2 7" id="KW-0812">Transmembrane</keyword>
<dbReference type="InterPro" id="IPR027417">
    <property type="entry name" value="P-loop_NTPase"/>
</dbReference>
<keyword evidence="3" id="KW-0547">Nucleotide-binding</keyword>
<dbReference type="InterPro" id="IPR017871">
    <property type="entry name" value="ABC_transporter-like_CS"/>
</dbReference>
<protein>
    <submittedName>
        <fullName evidence="10">ABC transporter ATP-binding protein</fullName>
    </submittedName>
</protein>
<dbReference type="Gene3D" id="3.40.50.300">
    <property type="entry name" value="P-loop containing nucleotide triphosphate hydrolases"/>
    <property type="match status" value="1"/>
</dbReference>
<evidence type="ECO:0000256" key="6">
    <source>
        <dbReference type="ARBA" id="ARBA00023136"/>
    </source>
</evidence>
<dbReference type="PANTHER" id="PTHR43394:SF1">
    <property type="entry name" value="ATP-BINDING CASSETTE SUB-FAMILY B MEMBER 10, MITOCHONDRIAL"/>
    <property type="match status" value="1"/>
</dbReference>
<evidence type="ECO:0000259" key="8">
    <source>
        <dbReference type="PROSITE" id="PS50893"/>
    </source>
</evidence>
<comment type="caution">
    <text evidence="10">The sequence shown here is derived from an EMBL/GenBank/DDBJ whole genome shotgun (WGS) entry which is preliminary data.</text>
</comment>
<dbReference type="RefSeq" id="WP_343877168.1">
    <property type="nucleotide sequence ID" value="NZ_BAAAIJ010000002.1"/>
</dbReference>
<proteinExistence type="predicted"/>
<dbReference type="Pfam" id="PF00005">
    <property type="entry name" value="ABC_tran"/>
    <property type="match status" value="1"/>
</dbReference>
<organism evidence="10 11">
    <name type="scientific">Arthrobacter flavus</name>
    <dbReference type="NCBI Taxonomy" id="95172"/>
    <lineage>
        <taxon>Bacteria</taxon>
        <taxon>Bacillati</taxon>
        <taxon>Actinomycetota</taxon>
        <taxon>Actinomycetes</taxon>
        <taxon>Micrococcales</taxon>
        <taxon>Micrococcaceae</taxon>
        <taxon>Arthrobacter</taxon>
    </lineage>
</organism>
<dbReference type="InterPro" id="IPR003439">
    <property type="entry name" value="ABC_transporter-like_ATP-bd"/>
</dbReference>
<dbReference type="InterPro" id="IPR003593">
    <property type="entry name" value="AAA+_ATPase"/>
</dbReference>
<evidence type="ECO:0000256" key="7">
    <source>
        <dbReference type="SAM" id="Phobius"/>
    </source>
</evidence>
<dbReference type="SUPFAM" id="SSF90123">
    <property type="entry name" value="ABC transporter transmembrane region"/>
    <property type="match status" value="1"/>
</dbReference>
<comment type="subcellular location">
    <subcellularLocation>
        <location evidence="1">Cell membrane</location>
        <topology evidence="1">Multi-pass membrane protein</topology>
    </subcellularLocation>
</comment>
<dbReference type="EMBL" id="JBHUGA010000002">
    <property type="protein sequence ID" value="MFD1845157.1"/>
    <property type="molecule type" value="Genomic_DNA"/>
</dbReference>
<dbReference type="PROSITE" id="PS50929">
    <property type="entry name" value="ABC_TM1F"/>
    <property type="match status" value="1"/>
</dbReference>
<dbReference type="Gene3D" id="1.20.1560.10">
    <property type="entry name" value="ABC transporter type 1, transmembrane domain"/>
    <property type="match status" value="1"/>
</dbReference>
<feature type="transmembrane region" description="Helical" evidence="7">
    <location>
        <begin position="201"/>
        <end position="220"/>
    </location>
</feature>
<evidence type="ECO:0000256" key="3">
    <source>
        <dbReference type="ARBA" id="ARBA00022741"/>
    </source>
</evidence>
<dbReference type="Pfam" id="PF00664">
    <property type="entry name" value="ABC_membrane"/>
    <property type="match status" value="1"/>
</dbReference>
<dbReference type="PROSITE" id="PS50893">
    <property type="entry name" value="ABC_TRANSPORTER_2"/>
    <property type="match status" value="1"/>
</dbReference>
<gene>
    <name evidence="10" type="ORF">ACFSFX_00915</name>
</gene>
<keyword evidence="11" id="KW-1185">Reference proteome</keyword>
<dbReference type="PANTHER" id="PTHR43394">
    <property type="entry name" value="ATP-DEPENDENT PERMEASE MDL1, MITOCHONDRIAL"/>
    <property type="match status" value="1"/>
</dbReference>
<sequence>MSLSKTPSAPEIIRAPEPATLPTIGPKMARSPLRRTINIAKPHLRKHRMLMGGGVVALLFEVIFRVLEPWPVKFVVDAISRSLGAELAGTGPLATEGLLLACGVGLLVIIGMRALCNYLATVAFALAGSRVATELRGRVFEHVQSLSTRYHSSSRTGDTIQRLVGDVGRLQEVAVSAGLPLIANCITLVVMGGVMFWLDPLLALVVVVACASFLLLSRLSTGKITVAARRTRKGEGSLANTAQESLGAIRVVQTYGLEKTLSDRFGSSNQKTLKDGVQSRRLAAALERRTDVIVGVATAVVLAGGGWRVVQGAMTPGDLVLFLMYLKTSMKPLRDLAKYTGRIARATASGERVADLLDERVDIVDAPDAVSLGKAWGDVEFRDMTAAYGDGAPVLKNLNLSLVGGRTTAIVGPSGSGKSTLVSLMVRMMDPVSGSAHVDGLDLRTVKLESLRSNISLVLQDAVLFTGTIRENIRYGRADASDEEVERAAMLANAHTFIAGFADGYDTLVGERGGTLSGGQRQRITIARALLRDAPVVILDEVTTGLDQESRSEVLAGLATLTEGRTTITITHEASVALTHDRVVWLQDGRVLLDGSPAELMEHQVFASWVRQQQAADEAHLAEKSAGGAG</sequence>
<dbReference type="InterPro" id="IPR011527">
    <property type="entry name" value="ABC1_TM_dom"/>
</dbReference>
<dbReference type="InterPro" id="IPR039421">
    <property type="entry name" value="Type_1_exporter"/>
</dbReference>
<dbReference type="SUPFAM" id="SSF52540">
    <property type="entry name" value="P-loop containing nucleoside triphosphate hydrolases"/>
    <property type="match status" value="1"/>
</dbReference>
<feature type="domain" description="ABC transmembrane type-1" evidence="9">
    <location>
        <begin position="53"/>
        <end position="345"/>
    </location>
</feature>
<feature type="domain" description="ABC transporter" evidence="8">
    <location>
        <begin position="379"/>
        <end position="613"/>
    </location>
</feature>
<dbReference type="GO" id="GO:0005524">
    <property type="term" value="F:ATP binding"/>
    <property type="evidence" value="ECO:0007669"/>
    <property type="project" value="UniProtKB-KW"/>
</dbReference>
<dbReference type="Proteomes" id="UP001597307">
    <property type="component" value="Unassembled WGS sequence"/>
</dbReference>
<evidence type="ECO:0000256" key="2">
    <source>
        <dbReference type="ARBA" id="ARBA00022692"/>
    </source>
</evidence>
<evidence type="ECO:0000313" key="10">
    <source>
        <dbReference type="EMBL" id="MFD1845157.1"/>
    </source>
</evidence>
<dbReference type="CDD" id="cd18564">
    <property type="entry name" value="ABC_6TM_exporter_like"/>
    <property type="match status" value="1"/>
</dbReference>
<feature type="transmembrane region" description="Helical" evidence="7">
    <location>
        <begin position="173"/>
        <end position="195"/>
    </location>
</feature>
<dbReference type="PROSITE" id="PS00211">
    <property type="entry name" value="ABC_TRANSPORTER_1"/>
    <property type="match status" value="1"/>
</dbReference>
<feature type="transmembrane region" description="Helical" evidence="7">
    <location>
        <begin position="49"/>
        <end position="67"/>
    </location>
</feature>
<dbReference type="SMART" id="SM00382">
    <property type="entry name" value="AAA"/>
    <property type="match status" value="1"/>
</dbReference>
<accession>A0ABW4Q348</accession>
<evidence type="ECO:0000256" key="5">
    <source>
        <dbReference type="ARBA" id="ARBA00022989"/>
    </source>
</evidence>